<dbReference type="InterPro" id="IPR003140">
    <property type="entry name" value="PLipase/COase/thioEstase"/>
</dbReference>
<dbReference type="PANTHER" id="PTHR10655:SF63">
    <property type="entry name" value="PHOSPHOLIPASE_CARBOXYLESTERASE_THIOESTERASE DOMAIN-CONTAINING PROTEIN"/>
    <property type="match status" value="1"/>
</dbReference>
<comment type="similarity">
    <text evidence="1">Belongs to the AB hydrolase superfamily. AB hydrolase 2 family.</text>
</comment>
<dbReference type="PANTHER" id="PTHR10655">
    <property type="entry name" value="LYSOPHOSPHOLIPASE-RELATED"/>
    <property type="match status" value="1"/>
</dbReference>
<dbReference type="AlphaFoldDB" id="A0AAN6WP19"/>
<dbReference type="GO" id="GO:0008474">
    <property type="term" value="F:palmitoyl-(protein) hydrolase activity"/>
    <property type="evidence" value="ECO:0007669"/>
    <property type="project" value="TreeGrafter"/>
</dbReference>
<evidence type="ECO:0000256" key="1">
    <source>
        <dbReference type="ARBA" id="ARBA00006499"/>
    </source>
</evidence>
<dbReference type="Pfam" id="PF02230">
    <property type="entry name" value="Abhydrolase_2"/>
    <property type="match status" value="2"/>
</dbReference>
<gene>
    <name evidence="3" type="ORF">QBC35DRAFT_440658</name>
</gene>
<dbReference type="Gene3D" id="3.40.50.1820">
    <property type="entry name" value="alpha/beta hydrolase"/>
    <property type="match status" value="1"/>
</dbReference>
<proteinExistence type="inferred from homology"/>
<reference evidence="3" key="2">
    <citation type="submission" date="2023-05" db="EMBL/GenBank/DDBJ databases">
        <authorList>
            <consortium name="Lawrence Berkeley National Laboratory"/>
            <person name="Steindorff A."/>
            <person name="Hensen N."/>
            <person name="Bonometti L."/>
            <person name="Westerberg I."/>
            <person name="Brannstrom I.O."/>
            <person name="Guillou S."/>
            <person name="Cros-Aarteil S."/>
            <person name="Calhoun S."/>
            <person name="Haridas S."/>
            <person name="Kuo A."/>
            <person name="Mondo S."/>
            <person name="Pangilinan J."/>
            <person name="Riley R."/>
            <person name="Labutti K."/>
            <person name="Andreopoulos B."/>
            <person name="Lipzen A."/>
            <person name="Chen C."/>
            <person name="Yanf M."/>
            <person name="Daum C."/>
            <person name="Ng V."/>
            <person name="Clum A."/>
            <person name="Ohm R."/>
            <person name="Martin F."/>
            <person name="Silar P."/>
            <person name="Natvig D."/>
            <person name="Lalanne C."/>
            <person name="Gautier V."/>
            <person name="Ament-Velasquez S.L."/>
            <person name="Kruys A."/>
            <person name="Hutchinson M.I."/>
            <person name="Powell A.J."/>
            <person name="Barry K."/>
            <person name="Miller A.N."/>
            <person name="Grigoriev I.V."/>
            <person name="Debuchy R."/>
            <person name="Gladieux P."/>
            <person name="Thoren M.H."/>
            <person name="Johannesson H."/>
        </authorList>
    </citation>
    <scope>NUCLEOTIDE SEQUENCE</scope>
    <source>
        <strain evidence="3">PSN309</strain>
    </source>
</reference>
<comment type="caution">
    <text evidence="3">The sequence shown here is derived from an EMBL/GenBank/DDBJ whole genome shotgun (WGS) entry which is preliminary data.</text>
</comment>
<evidence type="ECO:0000259" key="2">
    <source>
        <dbReference type="Pfam" id="PF02230"/>
    </source>
</evidence>
<feature type="domain" description="Phospholipase/carboxylesterase/thioesterase" evidence="2">
    <location>
        <begin position="216"/>
        <end position="281"/>
    </location>
</feature>
<dbReference type="GO" id="GO:0052689">
    <property type="term" value="F:carboxylic ester hydrolase activity"/>
    <property type="evidence" value="ECO:0007669"/>
    <property type="project" value="TreeGrafter"/>
</dbReference>
<dbReference type="GO" id="GO:0005737">
    <property type="term" value="C:cytoplasm"/>
    <property type="evidence" value="ECO:0007669"/>
    <property type="project" value="TreeGrafter"/>
</dbReference>
<dbReference type="InterPro" id="IPR050565">
    <property type="entry name" value="LYPA1-2/EST-like"/>
</dbReference>
<sequence>MASTTTPSRPEFQITTFPPLPNHPHRYTLIFLHGRKDTVPNFLSSLSAWESSSVPRKTIRTALPSAKLIFPQAPSRCSAGIPDKLNQWFDLYTPLDFSLKEELHLPGLQESVSFLLKLIYREAKPLAGEGGDIAGGYKRILLAGISMGGAVSLHTLFHLPHPIGGFLGFCCRLPFQTTAGHSLGAIRQVLWREGVEGGFTRPELTQAGFRTGNGEDNKVLKHTPILLEHCADDPLVKIESGRQMRDTLKSFGAERVEWKEYATGGHWFKAGEGMDDLLDFLGRVGFAEDGNGDADIDML</sequence>
<name>A0AAN6WP19_9PEZI</name>
<keyword evidence="4" id="KW-1185">Reference proteome</keyword>
<dbReference type="InterPro" id="IPR029058">
    <property type="entry name" value="AB_hydrolase_fold"/>
</dbReference>
<protein>
    <submittedName>
        <fullName evidence="3">Acyl-protein thioesterase 1</fullName>
    </submittedName>
</protein>
<dbReference type="EMBL" id="MU864472">
    <property type="protein sequence ID" value="KAK4184846.1"/>
    <property type="molecule type" value="Genomic_DNA"/>
</dbReference>
<evidence type="ECO:0000313" key="4">
    <source>
        <dbReference type="Proteomes" id="UP001302126"/>
    </source>
</evidence>
<dbReference type="Proteomes" id="UP001302126">
    <property type="component" value="Unassembled WGS sequence"/>
</dbReference>
<organism evidence="3 4">
    <name type="scientific">Podospora australis</name>
    <dbReference type="NCBI Taxonomy" id="1536484"/>
    <lineage>
        <taxon>Eukaryota</taxon>
        <taxon>Fungi</taxon>
        <taxon>Dikarya</taxon>
        <taxon>Ascomycota</taxon>
        <taxon>Pezizomycotina</taxon>
        <taxon>Sordariomycetes</taxon>
        <taxon>Sordariomycetidae</taxon>
        <taxon>Sordariales</taxon>
        <taxon>Podosporaceae</taxon>
        <taxon>Podospora</taxon>
    </lineage>
</organism>
<reference evidence="3" key="1">
    <citation type="journal article" date="2023" name="Mol. Phylogenet. Evol.">
        <title>Genome-scale phylogeny and comparative genomics of the fungal order Sordariales.</title>
        <authorList>
            <person name="Hensen N."/>
            <person name="Bonometti L."/>
            <person name="Westerberg I."/>
            <person name="Brannstrom I.O."/>
            <person name="Guillou S."/>
            <person name="Cros-Aarteil S."/>
            <person name="Calhoun S."/>
            <person name="Haridas S."/>
            <person name="Kuo A."/>
            <person name="Mondo S."/>
            <person name="Pangilinan J."/>
            <person name="Riley R."/>
            <person name="LaButti K."/>
            <person name="Andreopoulos B."/>
            <person name="Lipzen A."/>
            <person name="Chen C."/>
            <person name="Yan M."/>
            <person name="Daum C."/>
            <person name="Ng V."/>
            <person name="Clum A."/>
            <person name="Steindorff A."/>
            <person name="Ohm R.A."/>
            <person name="Martin F."/>
            <person name="Silar P."/>
            <person name="Natvig D.O."/>
            <person name="Lalanne C."/>
            <person name="Gautier V."/>
            <person name="Ament-Velasquez S.L."/>
            <person name="Kruys A."/>
            <person name="Hutchinson M.I."/>
            <person name="Powell A.J."/>
            <person name="Barry K."/>
            <person name="Miller A.N."/>
            <person name="Grigoriev I.V."/>
            <person name="Debuchy R."/>
            <person name="Gladieux P."/>
            <person name="Hiltunen Thoren M."/>
            <person name="Johannesson H."/>
        </authorList>
    </citation>
    <scope>NUCLEOTIDE SEQUENCE</scope>
    <source>
        <strain evidence="3">PSN309</strain>
    </source>
</reference>
<accession>A0AAN6WP19</accession>
<feature type="domain" description="Phospholipase/carboxylesterase/thioesterase" evidence="2">
    <location>
        <begin position="21"/>
        <end position="179"/>
    </location>
</feature>
<evidence type="ECO:0000313" key="3">
    <source>
        <dbReference type="EMBL" id="KAK4184846.1"/>
    </source>
</evidence>
<dbReference type="SUPFAM" id="SSF53474">
    <property type="entry name" value="alpha/beta-Hydrolases"/>
    <property type="match status" value="1"/>
</dbReference>